<keyword evidence="1" id="KW-0479">Metal-binding</keyword>
<keyword evidence="4" id="KW-0862">Zinc</keyword>
<evidence type="ECO:0000256" key="4">
    <source>
        <dbReference type="ARBA" id="ARBA00022833"/>
    </source>
</evidence>
<organism evidence="7 8">
    <name type="scientific">Physcomitrium patens</name>
    <name type="common">Spreading-leaved earth moss</name>
    <name type="synonym">Physcomitrella patens</name>
    <dbReference type="NCBI Taxonomy" id="3218"/>
    <lineage>
        <taxon>Eukaryota</taxon>
        <taxon>Viridiplantae</taxon>
        <taxon>Streptophyta</taxon>
        <taxon>Embryophyta</taxon>
        <taxon>Bryophyta</taxon>
        <taxon>Bryophytina</taxon>
        <taxon>Bryopsida</taxon>
        <taxon>Funariidae</taxon>
        <taxon>Funariales</taxon>
        <taxon>Funariaceae</taxon>
        <taxon>Physcomitrium</taxon>
    </lineage>
</organism>
<proteinExistence type="predicted"/>
<evidence type="ECO:0000256" key="2">
    <source>
        <dbReference type="ARBA" id="ARBA00022737"/>
    </source>
</evidence>
<dbReference type="Pfam" id="PF00098">
    <property type="entry name" value="zf-CCHC"/>
    <property type="match status" value="3"/>
</dbReference>
<dbReference type="EMBL" id="ABEU02000004">
    <property type="status" value="NOT_ANNOTATED_CDS"/>
    <property type="molecule type" value="Genomic_DNA"/>
</dbReference>
<evidence type="ECO:0000256" key="5">
    <source>
        <dbReference type="PROSITE-ProRule" id="PRU00047"/>
    </source>
</evidence>
<dbReference type="PROSITE" id="PS50158">
    <property type="entry name" value="ZF_CCHC"/>
    <property type="match status" value="3"/>
</dbReference>
<dbReference type="InterPro" id="IPR036875">
    <property type="entry name" value="Znf_CCHC_sf"/>
</dbReference>
<dbReference type="InParanoid" id="A0A7I4FNM8"/>
<reference evidence="7 8" key="1">
    <citation type="journal article" date="2008" name="Science">
        <title>The Physcomitrella genome reveals evolutionary insights into the conquest of land by plants.</title>
        <authorList>
            <person name="Rensing S."/>
            <person name="Lang D."/>
            <person name="Zimmer A."/>
            <person name="Terry A."/>
            <person name="Salamov A."/>
            <person name="Shapiro H."/>
            <person name="Nishiyama T."/>
            <person name="Perroud P.-F."/>
            <person name="Lindquist E."/>
            <person name="Kamisugi Y."/>
            <person name="Tanahashi T."/>
            <person name="Sakakibara K."/>
            <person name="Fujita T."/>
            <person name="Oishi K."/>
            <person name="Shin-I T."/>
            <person name="Kuroki Y."/>
            <person name="Toyoda A."/>
            <person name="Suzuki Y."/>
            <person name="Hashimoto A."/>
            <person name="Yamaguchi K."/>
            <person name="Sugano A."/>
            <person name="Kohara Y."/>
            <person name="Fujiyama A."/>
            <person name="Anterola A."/>
            <person name="Aoki S."/>
            <person name="Ashton N."/>
            <person name="Barbazuk W.B."/>
            <person name="Barker E."/>
            <person name="Bennetzen J."/>
            <person name="Bezanilla M."/>
            <person name="Blankenship R."/>
            <person name="Cho S.H."/>
            <person name="Dutcher S."/>
            <person name="Estelle M."/>
            <person name="Fawcett J.A."/>
            <person name="Gundlach H."/>
            <person name="Hanada K."/>
            <person name="Heyl A."/>
            <person name="Hicks K.A."/>
            <person name="Hugh J."/>
            <person name="Lohr M."/>
            <person name="Mayer K."/>
            <person name="Melkozernov A."/>
            <person name="Murata T."/>
            <person name="Nelson D."/>
            <person name="Pils B."/>
            <person name="Prigge M."/>
            <person name="Reiss B."/>
            <person name="Renner T."/>
            <person name="Rombauts S."/>
            <person name="Rushton P."/>
            <person name="Sanderfoot A."/>
            <person name="Schween G."/>
            <person name="Shiu S.-H."/>
            <person name="Stueber K."/>
            <person name="Theodoulou F.L."/>
            <person name="Tu H."/>
            <person name="Van de Peer Y."/>
            <person name="Verrier P.J."/>
            <person name="Waters E."/>
            <person name="Wood A."/>
            <person name="Yang L."/>
            <person name="Cove D."/>
            <person name="Cuming A."/>
            <person name="Hasebe M."/>
            <person name="Lucas S."/>
            <person name="Mishler D.B."/>
            <person name="Reski R."/>
            <person name="Grigoriev I."/>
            <person name="Quatrano R.S."/>
            <person name="Boore J.L."/>
        </authorList>
    </citation>
    <scope>NUCLEOTIDE SEQUENCE [LARGE SCALE GENOMIC DNA]</scope>
    <source>
        <strain evidence="7 8">cv. Gransden 2004</strain>
    </source>
</reference>
<keyword evidence="3 5" id="KW-0863">Zinc-finger</keyword>
<evidence type="ECO:0000313" key="7">
    <source>
        <dbReference type="EnsemblPlants" id="Pp3c4_13400V3.2"/>
    </source>
</evidence>
<dbReference type="PANTHER" id="PTHR47103:SF8">
    <property type="entry name" value="DNA-BINDING PROTEIN"/>
    <property type="match status" value="1"/>
</dbReference>
<accession>A0A7I4FNM8</accession>
<reference evidence="7" key="3">
    <citation type="submission" date="2020-12" db="UniProtKB">
        <authorList>
            <consortium name="EnsemblPlants"/>
        </authorList>
    </citation>
    <scope>IDENTIFICATION</scope>
</reference>
<evidence type="ECO:0000256" key="3">
    <source>
        <dbReference type="ARBA" id="ARBA00022771"/>
    </source>
</evidence>
<keyword evidence="2" id="KW-0677">Repeat</keyword>
<dbReference type="AlphaFoldDB" id="A0A7I4FNM8"/>
<dbReference type="PANTHER" id="PTHR47103">
    <property type="entry name" value="DNA-BINDING PROTEIN"/>
    <property type="match status" value="1"/>
</dbReference>
<dbReference type="Proteomes" id="UP000006727">
    <property type="component" value="Chromosome 4"/>
</dbReference>
<dbReference type="SUPFAM" id="SSF57756">
    <property type="entry name" value="Retrovirus zinc finger-like domains"/>
    <property type="match status" value="2"/>
</dbReference>
<feature type="domain" description="CCHC-type" evidence="6">
    <location>
        <begin position="53"/>
        <end position="66"/>
    </location>
</feature>
<protein>
    <recommendedName>
        <fullName evidence="6">CCHC-type domain-containing protein</fullName>
    </recommendedName>
</protein>
<reference evidence="7 8" key="2">
    <citation type="journal article" date="2018" name="Plant J.">
        <title>The Physcomitrella patens chromosome-scale assembly reveals moss genome structure and evolution.</title>
        <authorList>
            <person name="Lang D."/>
            <person name="Ullrich K.K."/>
            <person name="Murat F."/>
            <person name="Fuchs J."/>
            <person name="Jenkins J."/>
            <person name="Haas F.B."/>
            <person name="Piednoel M."/>
            <person name="Gundlach H."/>
            <person name="Van Bel M."/>
            <person name="Meyberg R."/>
            <person name="Vives C."/>
            <person name="Morata J."/>
            <person name="Symeonidi A."/>
            <person name="Hiss M."/>
            <person name="Muchero W."/>
            <person name="Kamisugi Y."/>
            <person name="Saleh O."/>
            <person name="Blanc G."/>
            <person name="Decker E.L."/>
            <person name="van Gessel N."/>
            <person name="Grimwood J."/>
            <person name="Hayes R.D."/>
            <person name="Graham S.W."/>
            <person name="Gunter L.E."/>
            <person name="McDaniel S.F."/>
            <person name="Hoernstein S.N.W."/>
            <person name="Larsson A."/>
            <person name="Li F.W."/>
            <person name="Perroud P.F."/>
            <person name="Phillips J."/>
            <person name="Ranjan P."/>
            <person name="Rokshar D.S."/>
            <person name="Rothfels C.J."/>
            <person name="Schneider L."/>
            <person name="Shu S."/>
            <person name="Stevenson D.W."/>
            <person name="Thummler F."/>
            <person name="Tillich M."/>
            <person name="Villarreal Aguilar J.C."/>
            <person name="Widiez T."/>
            <person name="Wong G.K."/>
            <person name="Wymore A."/>
            <person name="Zhang Y."/>
            <person name="Zimmer A.D."/>
            <person name="Quatrano R.S."/>
            <person name="Mayer K.F.X."/>
            <person name="Goodstein D."/>
            <person name="Casacuberta J.M."/>
            <person name="Vandepoele K."/>
            <person name="Reski R."/>
            <person name="Cuming A.C."/>
            <person name="Tuskan G.A."/>
            <person name="Maumus F."/>
            <person name="Salse J."/>
            <person name="Schmutz J."/>
            <person name="Rensing S.A."/>
        </authorList>
    </citation>
    <scope>NUCLEOTIDE SEQUENCE [LARGE SCALE GENOMIC DNA]</scope>
    <source>
        <strain evidence="7 8">cv. Gransden 2004</strain>
    </source>
</reference>
<sequence>MVTIIDKERDCLNSPVCNGCSQPGHIVRDCPLMDSAPPVRGPTSTFNPNDMVCHNCHQRGHKSKECLQVVVCNNCGGRGHLAVECPSTPMLARPRRR</sequence>
<dbReference type="Gramene" id="Pp3c4_13400V3.2">
    <property type="protein sequence ID" value="Pp3c4_13400V3.2"/>
    <property type="gene ID" value="Pp3c4_13400"/>
</dbReference>
<evidence type="ECO:0000256" key="1">
    <source>
        <dbReference type="ARBA" id="ARBA00022723"/>
    </source>
</evidence>
<dbReference type="InterPro" id="IPR001878">
    <property type="entry name" value="Znf_CCHC"/>
</dbReference>
<dbReference type="GO" id="GO:0003676">
    <property type="term" value="F:nucleic acid binding"/>
    <property type="evidence" value="ECO:0007669"/>
    <property type="project" value="InterPro"/>
</dbReference>
<feature type="domain" description="CCHC-type" evidence="6">
    <location>
        <begin position="72"/>
        <end position="87"/>
    </location>
</feature>
<name>A0A7I4FNM8_PHYPA</name>
<evidence type="ECO:0000259" key="6">
    <source>
        <dbReference type="PROSITE" id="PS50158"/>
    </source>
</evidence>
<feature type="domain" description="CCHC-type" evidence="6">
    <location>
        <begin position="17"/>
        <end position="31"/>
    </location>
</feature>
<dbReference type="SMART" id="SM00343">
    <property type="entry name" value="ZnF_C2HC"/>
    <property type="match status" value="3"/>
</dbReference>
<dbReference type="GO" id="GO:0008270">
    <property type="term" value="F:zinc ion binding"/>
    <property type="evidence" value="ECO:0007669"/>
    <property type="project" value="UniProtKB-KW"/>
</dbReference>
<keyword evidence="8" id="KW-1185">Reference proteome</keyword>
<dbReference type="EnsemblPlants" id="Pp3c4_13400V3.2">
    <property type="protein sequence ID" value="Pp3c4_13400V3.2"/>
    <property type="gene ID" value="Pp3c4_13400"/>
</dbReference>
<dbReference type="Gene3D" id="4.10.60.10">
    <property type="entry name" value="Zinc finger, CCHC-type"/>
    <property type="match status" value="2"/>
</dbReference>
<evidence type="ECO:0000313" key="8">
    <source>
        <dbReference type="Proteomes" id="UP000006727"/>
    </source>
</evidence>